<evidence type="ECO:0000256" key="1">
    <source>
        <dbReference type="SAM" id="MobiDB-lite"/>
    </source>
</evidence>
<dbReference type="EMBL" id="HBFR01002111">
    <property type="protein sequence ID" value="CAD8874202.1"/>
    <property type="molecule type" value="Transcribed_RNA"/>
</dbReference>
<evidence type="ECO:0000313" key="2">
    <source>
        <dbReference type="EMBL" id="CAD8874202.1"/>
    </source>
</evidence>
<proteinExistence type="predicted"/>
<reference evidence="2" key="1">
    <citation type="submission" date="2021-01" db="EMBL/GenBank/DDBJ databases">
        <authorList>
            <person name="Corre E."/>
            <person name="Pelletier E."/>
            <person name="Niang G."/>
            <person name="Scheremetjew M."/>
            <person name="Finn R."/>
            <person name="Kale V."/>
            <person name="Holt S."/>
            <person name="Cochrane G."/>
            <person name="Meng A."/>
            <person name="Brown T."/>
            <person name="Cohen L."/>
        </authorList>
    </citation>
    <scope>NUCLEOTIDE SEQUENCE</scope>
    <source>
        <strain evidence="2">308</strain>
    </source>
</reference>
<sequence>MASPNFRQQVILYSRSKCNKTFSQGSEQESIQTHQKIKPLGFRNRRLNSANRITGRENGRIVALKKEEIKDCTSTEYLGLSTPLNFLTSSQRGYEQEISAAANDTYNTPGLKTEGNRRSICFECEQFDSFSNKTHDNRLEISGTKCNKTPKYNKTRSSQGNSVRTYQQSNPQGLRNQHVNGTNRNEIKEKIGRIPGVSLKRKEIADFKSTYIMKFADASRFSSSPRECEQDVRVNASQVSTIPSTKMEVDGRILNLENLIRGSSRNQNHDNRLKMLQKKCEKLDLRRRRGVIVVQTVEQLWQS</sequence>
<protein>
    <submittedName>
        <fullName evidence="2">Uncharacterized protein</fullName>
    </submittedName>
</protein>
<dbReference type="AlphaFoldDB" id="A0A7S1FKL7"/>
<name>A0A7S1FKL7_9STRA</name>
<gene>
    <name evidence="2" type="ORF">CHYS00102_LOCUS1365</name>
</gene>
<feature type="region of interest" description="Disordered" evidence="1">
    <location>
        <begin position="141"/>
        <end position="179"/>
    </location>
</feature>
<organism evidence="2">
    <name type="scientific">Corethron hystrix</name>
    <dbReference type="NCBI Taxonomy" id="216773"/>
    <lineage>
        <taxon>Eukaryota</taxon>
        <taxon>Sar</taxon>
        <taxon>Stramenopiles</taxon>
        <taxon>Ochrophyta</taxon>
        <taxon>Bacillariophyta</taxon>
        <taxon>Coscinodiscophyceae</taxon>
        <taxon>Corethrophycidae</taxon>
        <taxon>Corethrales</taxon>
        <taxon>Corethraceae</taxon>
        <taxon>Corethron</taxon>
    </lineage>
</organism>
<feature type="compositionally biased region" description="Polar residues" evidence="1">
    <location>
        <begin position="144"/>
        <end position="179"/>
    </location>
</feature>
<accession>A0A7S1FKL7</accession>